<keyword evidence="9" id="KW-0539">Nucleus</keyword>
<organism evidence="14 15">
    <name type="scientific">Gymnopus androsaceus JB14</name>
    <dbReference type="NCBI Taxonomy" id="1447944"/>
    <lineage>
        <taxon>Eukaryota</taxon>
        <taxon>Fungi</taxon>
        <taxon>Dikarya</taxon>
        <taxon>Basidiomycota</taxon>
        <taxon>Agaricomycotina</taxon>
        <taxon>Agaricomycetes</taxon>
        <taxon>Agaricomycetidae</taxon>
        <taxon>Agaricales</taxon>
        <taxon>Marasmiineae</taxon>
        <taxon>Omphalotaceae</taxon>
        <taxon>Gymnopus</taxon>
    </lineage>
</organism>
<dbReference type="GO" id="GO:0005524">
    <property type="term" value="F:ATP binding"/>
    <property type="evidence" value="ECO:0007669"/>
    <property type="project" value="UniProtKB-KW"/>
</dbReference>
<feature type="region of interest" description="Disordered" evidence="12">
    <location>
        <begin position="55"/>
        <end position="76"/>
    </location>
</feature>
<feature type="domain" description="DEAD-box RNA helicase Q" evidence="13">
    <location>
        <begin position="91"/>
        <end position="119"/>
    </location>
</feature>
<keyword evidence="6" id="KW-0347">Helicase</keyword>
<dbReference type="PANTHER" id="PTHR47959">
    <property type="entry name" value="ATP-DEPENDENT RNA HELICASE RHLE-RELATED"/>
    <property type="match status" value="1"/>
</dbReference>
<feature type="short sequence motif" description="Q motif" evidence="11">
    <location>
        <begin position="91"/>
        <end position="119"/>
    </location>
</feature>
<reference evidence="14" key="1">
    <citation type="journal article" date="2019" name="Environ. Microbiol.">
        <title>Fungal ecological strategies reflected in gene transcription - a case study of two litter decomposers.</title>
        <authorList>
            <person name="Barbi F."/>
            <person name="Kohler A."/>
            <person name="Barry K."/>
            <person name="Baskaran P."/>
            <person name="Daum C."/>
            <person name="Fauchery L."/>
            <person name="Ihrmark K."/>
            <person name="Kuo A."/>
            <person name="LaButti K."/>
            <person name="Lipzen A."/>
            <person name="Morin E."/>
            <person name="Grigoriev I.V."/>
            <person name="Henrissat B."/>
            <person name="Lindahl B."/>
            <person name="Martin F."/>
        </authorList>
    </citation>
    <scope>NUCLEOTIDE SEQUENCE</scope>
    <source>
        <strain evidence="14">JB14</strain>
    </source>
</reference>
<gene>
    <name evidence="14" type="ORF">BT96DRAFT_1020314</name>
</gene>
<evidence type="ECO:0000256" key="6">
    <source>
        <dbReference type="ARBA" id="ARBA00022806"/>
    </source>
</evidence>
<sequence length="414" mass="46844">MGLSISTASSPDCGTENELPGHHKVQKESEDTRVNDDDKITHVWNVFLDMGFNLERDDREDDPATEEPAIDKDEDDLLEEEAVDCHRNLLPNWHHYNLHPRLTKSLHHNKFLSPTPIQSSAIPIALKQRDVVGVAQTVSSQLYSVINCNKNSQGSGKTLAYGLPILHKLLSVAPLKPSSEHRPVQALILAPTCELALQVSTYLCLFSSHIRSETTKYRTIFHAFYVHRNGRTARVMRKGFSMLMCAPDERRVVRALLGTLGHEISIDLGMLDKLKARVQLARQIETSHHQAKKAKHERNWMRETAEAMEIELDSDFASDDDDENPTKRQRKAKEAKAAGLKAQLKQMLAQLLIAWDNEMLGVGNNDAGSDLVQVRKRKKVKVKVKNERLKEAAKDKDEEEEEEEEEEWAGVDDS</sequence>
<evidence type="ECO:0000256" key="3">
    <source>
        <dbReference type="ARBA" id="ARBA00022517"/>
    </source>
</evidence>
<dbReference type="EMBL" id="ML769487">
    <property type="protein sequence ID" value="KAE9398102.1"/>
    <property type="molecule type" value="Genomic_DNA"/>
</dbReference>
<feature type="compositionally biased region" description="Acidic residues" evidence="12">
    <location>
        <begin position="313"/>
        <end position="323"/>
    </location>
</feature>
<evidence type="ECO:0000256" key="2">
    <source>
        <dbReference type="ARBA" id="ARBA00012552"/>
    </source>
</evidence>
<dbReference type="Proteomes" id="UP000799118">
    <property type="component" value="Unassembled WGS sequence"/>
</dbReference>
<name>A0A6A4HHC3_9AGAR</name>
<keyword evidence="7" id="KW-0067">ATP-binding</keyword>
<evidence type="ECO:0000256" key="7">
    <source>
        <dbReference type="ARBA" id="ARBA00022840"/>
    </source>
</evidence>
<keyword evidence="3" id="KW-0690">Ribosome biogenesis</keyword>
<dbReference type="GO" id="GO:0003724">
    <property type="term" value="F:RNA helicase activity"/>
    <property type="evidence" value="ECO:0007669"/>
    <property type="project" value="UniProtKB-EC"/>
</dbReference>
<evidence type="ECO:0000256" key="10">
    <source>
        <dbReference type="ARBA" id="ARBA00047984"/>
    </source>
</evidence>
<dbReference type="GO" id="GO:0042254">
    <property type="term" value="P:ribosome biogenesis"/>
    <property type="evidence" value="ECO:0007669"/>
    <property type="project" value="UniProtKB-KW"/>
</dbReference>
<dbReference type="Gene3D" id="3.40.50.300">
    <property type="entry name" value="P-loop containing nucleotide triphosphate hydrolases"/>
    <property type="match status" value="1"/>
</dbReference>
<dbReference type="EC" id="3.6.4.13" evidence="2"/>
<dbReference type="GO" id="GO:0016787">
    <property type="term" value="F:hydrolase activity"/>
    <property type="evidence" value="ECO:0007669"/>
    <property type="project" value="UniProtKB-KW"/>
</dbReference>
<keyword evidence="15" id="KW-1185">Reference proteome</keyword>
<protein>
    <recommendedName>
        <fullName evidence="2">RNA helicase</fullName>
        <ecNumber evidence="2">3.6.4.13</ecNumber>
    </recommendedName>
</protein>
<keyword evidence="5 14" id="KW-0378">Hydrolase</keyword>
<dbReference type="GO" id="GO:0003723">
    <property type="term" value="F:RNA binding"/>
    <property type="evidence" value="ECO:0007669"/>
    <property type="project" value="UniProtKB-KW"/>
</dbReference>
<dbReference type="InterPro" id="IPR014014">
    <property type="entry name" value="RNA_helicase_DEAD_Q_motif"/>
</dbReference>
<keyword evidence="8" id="KW-0694">RNA-binding</keyword>
<evidence type="ECO:0000313" key="15">
    <source>
        <dbReference type="Proteomes" id="UP000799118"/>
    </source>
</evidence>
<dbReference type="GO" id="GO:0005634">
    <property type="term" value="C:nucleus"/>
    <property type="evidence" value="ECO:0007669"/>
    <property type="project" value="UniProtKB-SubCell"/>
</dbReference>
<dbReference type="AlphaFoldDB" id="A0A6A4HHC3"/>
<evidence type="ECO:0000256" key="11">
    <source>
        <dbReference type="PROSITE-ProRule" id="PRU00552"/>
    </source>
</evidence>
<dbReference type="Pfam" id="PF00270">
    <property type="entry name" value="DEAD"/>
    <property type="match status" value="1"/>
</dbReference>
<dbReference type="GO" id="GO:0005829">
    <property type="term" value="C:cytosol"/>
    <property type="evidence" value="ECO:0007669"/>
    <property type="project" value="TreeGrafter"/>
</dbReference>
<feature type="compositionally biased region" description="Basic and acidic residues" evidence="12">
    <location>
        <begin position="26"/>
        <end position="36"/>
    </location>
</feature>
<feature type="region of interest" description="Disordered" evidence="12">
    <location>
        <begin position="313"/>
        <end position="334"/>
    </location>
</feature>
<evidence type="ECO:0000256" key="12">
    <source>
        <dbReference type="SAM" id="MobiDB-lite"/>
    </source>
</evidence>
<evidence type="ECO:0000259" key="13">
    <source>
        <dbReference type="PROSITE" id="PS51195"/>
    </source>
</evidence>
<dbReference type="GO" id="GO:0010467">
    <property type="term" value="P:gene expression"/>
    <property type="evidence" value="ECO:0007669"/>
    <property type="project" value="UniProtKB-ARBA"/>
</dbReference>
<accession>A0A6A4HHC3</accession>
<dbReference type="InterPro" id="IPR027417">
    <property type="entry name" value="P-loop_NTPase"/>
</dbReference>
<evidence type="ECO:0000256" key="9">
    <source>
        <dbReference type="ARBA" id="ARBA00023242"/>
    </source>
</evidence>
<dbReference type="PROSITE" id="PS51195">
    <property type="entry name" value="Q_MOTIF"/>
    <property type="match status" value="1"/>
</dbReference>
<dbReference type="PANTHER" id="PTHR47959:SF1">
    <property type="entry name" value="ATP-DEPENDENT RNA HELICASE DBPA"/>
    <property type="match status" value="1"/>
</dbReference>
<evidence type="ECO:0000313" key="14">
    <source>
        <dbReference type="EMBL" id="KAE9398102.1"/>
    </source>
</evidence>
<dbReference type="SUPFAM" id="SSF52540">
    <property type="entry name" value="P-loop containing nucleoside triphosphate hydrolases"/>
    <property type="match status" value="1"/>
</dbReference>
<proteinExistence type="predicted"/>
<evidence type="ECO:0000256" key="4">
    <source>
        <dbReference type="ARBA" id="ARBA00022741"/>
    </source>
</evidence>
<comment type="subcellular location">
    <subcellularLocation>
        <location evidence="1">Nucleus</location>
    </subcellularLocation>
</comment>
<feature type="region of interest" description="Disordered" evidence="12">
    <location>
        <begin position="390"/>
        <end position="414"/>
    </location>
</feature>
<evidence type="ECO:0000256" key="1">
    <source>
        <dbReference type="ARBA" id="ARBA00004123"/>
    </source>
</evidence>
<dbReference type="InterPro" id="IPR011545">
    <property type="entry name" value="DEAD/DEAH_box_helicase_dom"/>
</dbReference>
<keyword evidence="4" id="KW-0547">Nucleotide-binding</keyword>
<dbReference type="InterPro" id="IPR050079">
    <property type="entry name" value="DEAD_box_RNA_helicase"/>
</dbReference>
<feature type="compositionally biased region" description="Acidic residues" evidence="12">
    <location>
        <begin position="397"/>
        <end position="414"/>
    </location>
</feature>
<feature type="region of interest" description="Disordered" evidence="12">
    <location>
        <begin position="1"/>
        <end position="36"/>
    </location>
</feature>
<feature type="compositionally biased region" description="Polar residues" evidence="12">
    <location>
        <begin position="1"/>
        <end position="12"/>
    </location>
</feature>
<comment type="catalytic activity">
    <reaction evidence="10">
        <text>ATP + H2O = ADP + phosphate + H(+)</text>
        <dbReference type="Rhea" id="RHEA:13065"/>
        <dbReference type="ChEBI" id="CHEBI:15377"/>
        <dbReference type="ChEBI" id="CHEBI:15378"/>
        <dbReference type="ChEBI" id="CHEBI:30616"/>
        <dbReference type="ChEBI" id="CHEBI:43474"/>
        <dbReference type="ChEBI" id="CHEBI:456216"/>
        <dbReference type="EC" id="3.6.4.13"/>
    </reaction>
</comment>
<dbReference type="OrthoDB" id="4310724at2759"/>
<evidence type="ECO:0000256" key="5">
    <source>
        <dbReference type="ARBA" id="ARBA00022801"/>
    </source>
</evidence>
<evidence type="ECO:0000256" key="8">
    <source>
        <dbReference type="ARBA" id="ARBA00022884"/>
    </source>
</evidence>